<evidence type="ECO:0000313" key="6">
    <source>
        <dbReference type="Proteomes" id="UP000053259"/>
    </source>
</evidence>
<organism evidence="5 6">
    <name type="scientific">Verruconis gallopava</name>
    <dbReference type="NCBI Taxonomy" id="253628"/>
    <lineage>
        <taxon>Eukaryota</taxon>
        <taxon>Fungi</taxon>
        <taxon>Dikarya</taxon>
        <taxon>Ascomycota</taxon>
        <taxon>Pezizomycotina</taxon>
        <taxon>Dothideomycetes</taxon>
        <taxon>Pleosporomycetidae</taxon>
        <taxon>Venturiales</taxon>
        <taxon>Sympoventuriaceae</taxon>
        <taxon>Verruconis</taxon>
    </lineage>
</organism>
<keyword evidence="6" id="KW-1185">Reference proteome</keyword>
<feature type="region of interest" description="Disordered" evidence="3">
    <location>
        <begin position="705"/>
        <end position="739"/>
    </location>
</feature>
<evidence type="ECO:0008006" key="7">
    <source>
        <dbReference type="Google" id="ProtNLM"/>
    </source>
</evidence>
<protein>
    <recommendedName>
        <fullName evidence="7">Kelch repeat-containing protein</fullName>
    </recommendedName>
</protein>
<reference evidence="5 6" key="1">
    <citation type="submission" date="2015-01" db="EMBL/GenBank/DDBJ databases">
        <title>The Genome Sequence of Ochroconis gallopava CBS43764.</title>
        <authorList>
            <consortium name="The Broad Institute Genomics Platform"/>
            <person name="Cuomo C."/>
            <person name="de Hoog S."/>
            <person name="Gorbushina A."/>
            <person name="Stielow B."/>
            <person name="Teixiera M."/>
            <person name="Abouelleil A."/>
            <person name="Chapman S.B."/>
            <person name="Priest M."/>
            <person name="Young S.K."/>
            <person name="Wortman J."/>
            <person name="Nusbaum C."/>
            <person name="Birren B."/>
        </authorList>
    </citation>
    <scope>NUCLEOTIDE SEQUENCE [LARGE SCALE GENOMIC DNA]</scope>
    <source>
        <strain evidence="5 6">CBS 43764</strain>
    </source>
</reference>
<evidence type="ECO:0000256" key="1">
    <source>
        <dbReference type="ARBA" id="ARBA00022441"/>
    </source>
</evidence>
<dbReference type="GeneID" id="27313781"/>
<dbReference type="PANTHER" id="PTHR46093:SF18">
    <property type="entry name" value="FIBRONECTIN TYPE-III DOMAIN-CONTAINING PROTEIN"/>
    <property type="match status" value="1"/>
</dbReference>
<dbReference type="Gene3D" id="2.120.10.80">
    <property type="entry name" value="Kelch-type beta propeller"/>
    <property type="match status" value="2"/>
</dbReference>
<dbReference type="EMBL" id="KN847546">
    <property type="protein sequence ID" value="KIW03166.1"/>
    <property type="molecule type" value="Genomic_DNA"/>
</dbReference>
<proteinExistence type="predicted"/>
<evidence type="ECO:0000313" key="5">
    <source>
        <dbReference type="EMBL" id="KIW03166.1"/>
    </source>
</evidence>
<dbReference type="Pfam" id="PF24681">
    <property type="entry name" value="Kelch_KLHDC2_KLHL20_DRC7"/>
    <property type="match status" value="1"/>
</dbReference>
<feature type="region of interest" description="Disordered" evidence="3">
    <location>
        <begin position="57"/>
        <end position="81"/>
    </location>
</feature>
<name>A0A0D1XL88_9PEZI</name>
<keyword evidence="2" id="KW-0677">Repeat</keyword>
<dbReference type="SUPFAM" id="SSF117281">
    <property type="entry name" value="Kelch motif"/>
    <property type="match status" value="1"/>
</dbReference>
<keyword evidence="4" id="KW-1133">Transmembrane helix</keyword>
<evidence type="ECO:0000256" key="2">
    <source>
        <dbReference type="ARBA" id="ARBA00022737"/>
    </source>
</evidence>
<gene>
    <name evidence="5" type="ORF">PV09_05808</name>
</gene>
<keyword evidence="4" id="KW-0472">Membrane</keyword>
<keyword evidence="4" id="KW-0812">Transmembrane</keyword>
<dbReference type="VEuPathDB" id="FungiDB:PV09_05808"/>
<evidence type="ECO:0000256" key="3">
    <source>
        <dbReference type="SAM" id="MobiDB-lite"/>
    </source>
</evidence>
<evidence type="ECO:0000256" key="4">
    <source>
        <dbReference type="SAM" id="Phobius"/>
    </source>
</evidence>
<dbReference type="RefSeq" id="XP_016213035.1">
    <property type="nucleotide sequence ID" value="XM_016359356.1"/>
</dbReference>
<dbReference type="InterPro" id="IPR015915">
    <property type="entry name" value="Kelch-typ_b-propeller"/>
</dbReference>
<keyword evidence="1" id="KW-0880">Kelch repeat</keyword>
<dbReference type="STRING" id="253628.A0A0D1XL88"/>
<dbReference type="HOGENOM" id="CLU_012508_0_0_1"/>
<accession>A0A0D1XL88</accession>
<feature type="transmembrane region" description="Helical" evidence="4">
    <location>
        <begin position="630"/>
        <end position="657"/>
    </location>
</feature>
<feature type="compositionally biased region" description="Polar residues" evidence="3">
    <location>
        <begin position="716"/>
        <end position="737"/>
    </location>
</feature>
<dbReference type="PANTHER" id="PTHR46093">
    <property type="entry name" value="ACYL-COA-BINDING DOMAIN-CONTAINING PROTEIN 5"/>
    <property type="match status" value="1"/>
</dbReference>
<dbReference type="AlphaFoldDB" id="A0A0D1XL88"/>
<sequence>MSHATGPDFLKPRRKSAFREVGLTEEDDVAGYPRLSHRRPALRVRFRSEDDIFEHTTLEKEEKEEDDEWEDISASSSEDERPVMVEIPRHHAPAVSSDRCALVVFVVLISILIAQVVPMGKSRLLTAEAAPPRNAYSNPERALDKRQGYNPTDWCKKWSQQSAIVNGTLFLYGGRKTTSSSQTSNTWNNDFLTIDLTRTWQISSPQMNALPQPSGPPPVANGYLWNSHESLYLYGGEFSDDPQGTPTANSLWEYDIQSQRWVEHDNPQTSAGKNSEPAGEPIQRAAEGAGFSLANLGRGWYFGGHLDFLTTQGWSIQTPRIYLKSFVEFTFPGVRNPELSSETAGTDGEWRNMTSAGIQDTAGFTQRADGILVYVPGFGDEGILLSLAGGTNDTFTQMNEIDVFDIAGSQWYRQATSGTTPNIRVNPCAVVAAAADGSSYNIYMFGGQNLIPYGNQTQYNDMWILSVPSFTWIQVNMDGQSVPYGRSGHTCNIWDGQMVMVGGYTGQENALTCETPGIYVFNTSSLQWTNQFTALSAGAKDNPFSQQDTQKGAGAGAGLEGSYDYQVPAVVRSVIGGNGNGGATLTTPANAATAGPLASGKPITYTVSGGGSTTIGGGAVSDSASNKGAVIGAIVAGVVGFILLLLVVYFAICVVIYRKQLALYRQHVALMQQQQADKEGSANASLYTSNSPTWSRRPYAGQHESLIGPYHRPSHSQDTTGTGSHQLTSSSPNSSTEDLMEGLQPSFWGWNGVLLHPRRSLRIVNRTEEGPQRRDSE</sequence>
<feature type="region of interest" description="Disordered" evidence="3">
    <location>
        <begin position="679"/>
        <end position="698"/>
    </location>
</feature>
<dbReference type="InParanoid" id="A0A0D1XL88"/>
<feature type="compositionally biased region" description="Acidic residues" evidence="3">
    <location>
        <begin position="62"/>
        <end position="71"/>
    </location>
</feature>
<dbReference type="OrthoDB" id="10251809at2759"/>
<dbReference type="Proteomes" id="UP000053259">
    <property type="component" value="Unassembled WGS sequence"/>
</dbReference>
<feature type="compositionally biased region" description="Polar residues" evidence="3">
    <location>
        <begin position="682"/>
        <end position="694"/>
    </location>
</feature>